<reference evidence="1 2" key="1">
    <citation type="submission" date="2015-01" db="EMBL/GenBank/DDBJ databases">
        <title>Genome Sequencing of Rickettsiales.</title>
        <authorList>
            <person name="Daugherty S.C."/>
            <person name="Su Q."/>
            <person name="Abolude K."/>
            <person name="Beier-Sexton M."/>
            <person name="Carlyon J.A."/>
            <person name="Carter R."/>
            <person name="Day N.P."/>
            <person name="Dumler S.J."/>
            <person name="Dyachenko V."/>
            <person name="Godinez A."/>
            <person name="Kurtti T.J."/>
            <person name="Lichay M."/>
            <person name="Mullins K.E."/>
            <person name="Ott S."/>
            <person name="Pappas-Brown V."/>
            <person name="Paris D.H."/>
            <person name="Patel P."/>
            <person name="Richards A.L."/>
            <person name="Sadzewicz L."/>
            <person name="Sears K."/>
            <person name="Seidman D."/>
            <person name="Sengamalay N."/>
            <person name="Stenos J."/>
            <person name="Tallon L.J."/>
            <person name="Vincent G."/>
            <person name="Fraser C.M."/>
            <person name="Munderloh U."/>
            <person name="Dunning-Hotopp J.C."/>
        </authorList>
    </citation>
    <scope>NUCLEOTIDE SEQUENCE [LARGE SCALE GENOMIC DNA]</scope>
    <source>
        <strain evidence="1 2">ApNP</strain>
    </source>
</reference>
<evidence type="ECO:0000313" key="2">
    <source>
        <dbReference type="Proteomes" id="UP000033385"/>
    </source>
</evidence>
<organism evidence="1 2">
    <name type="scientific">Anaplasma phagocytophilum str. ApNP</name>
    <dbReference type="NCBI Taxonomy" id="1359153"/>
    <lineage>
        <taxon>Bacteria</taxon>
        <taxon>Pseudomonadati</taxon>
        <taxon>Pseudomonadota</taxon>
        <taxon>Alphaproteobacteria</taxon>
        <taxon>Rickettsiales</taxon>
        <taxon>Anaplasmataceae</taxon>
        <taxon>Anaplasma</taxon>
        <taxon>phagocytophilum group</taxon>
    </lineage>
</organism>
<proteinExistence type="predicted"/>
<dbReference type="EMBL" id="LANW01000001">
    <property type="protein sequence ID" value="KJV67476.1"/>
    <property type="molecule type" value="Genomic_DNA"/>
</dbReference>
<dbReference type="AlphaFoldDB" id="A0A0F3NI57"/>
<sequence length="40" mass="4868">MVHRKSMVYWRLMLQTIMYRIMKTTIGLYEEVIKNKSTSS</sequence>
<comment type="caution">
    <text evidence="1">The sequence shown here is derived from an EMBL/GenBank/DDBJ whole genome shotgun (WGS) entry which is preliminary data.</text>
</comment>
<evidence type="ECO:0000313" key="1">
    <source>
        <dbReference type="EMBL" id="KJV67476.1"/>
    </source>
</evidence>
<gene>
    <name evidence="1" type="ORF">APHNP_1673</name>
</gene>
<accession>A0A0F3NI57</accession>
<dbReference type="PATRIC" id="fig|1359153.3.peg.1708"/>
<name>A0A0F3NI57_ANAPH</name>
<dbReference type="Proteomes" id="UP000033385">
    <property type="component" value="Unassembled WGS sequence"/>
</dbReference>
<protein>
    <submittedName>
        <fullName evidence="1">Uncharacterized protein</fullName>
    </submittedName>
</protein>